<organism evidence="7 8">
    <name type="scientific">Eisenbergiella tayi</name>
    <dbReference type="NCBI Taxonomy" id="1432052"/>
    <lineage>
        <taxon>Bacteria</taxon>
        <taxon>Bacillati</taxon>
        <taxon>Bacillota</taxon>
        <taxon>Clostridia</taxon>
        <taxon>Lachnospirales</taxon>
        <taxon>Lachnospiraceae</taxon>
        <taxon>Eisenbergiella</taxon>
    </lineage>
</organism>
<gene>
    <name evidence="7" type="primary">ddpA_1</name>
    <name evidence="7" type="ORF">BEH84_00020</name>
</gene>
<evidence type="ECO:0000259" key="6">
    <source>
        <dbReference type="Pfam" id="PF00496"/>
    </source>
</evidence>
<protein>
    <submittedName>
        <fullName evidence="7">Putative D,D-dipeptide-binding periplasmic protein DdpA</fullName>
    </submittedName>
</protein>
<feature type="chain" id="PRO_5009123157" evidence="5">
    <location>
        <begin position="25"/>
        <end position="560"/>
    </location>
</feature>
<feature type="domain" description="Solute-binding protein family 5" evidence="6">
    <location>
        <begin position="114"/>
        <end position="457"/>
    </location>
</feature>
<reference evidence="7 8" key="1">
    <citation type="submission" date="2016-07" db="EMBL/GenBank/DDBJ databases">
        <title>Characterization of isolates of Eisenbergiella tayi derived from blood cultures, using whole genome sequencing.</title>
        <authorList>
            <person name="Burdz T."/>
            <person name="Wiebe D."/>
            <person name="Huynh C."/>
            <person name="Bernard K."/>
        </authorList>
    </citation>
    <scope>NUCLEOTIDE SEQUENCE [LARGE SCALE GENOMIC DNA]</scope>
    <source>
        <strain evidence="7 8">NML 120489</strain>
    </source>
</reference>
<name>A0A1E3AUB9_9FIRM</name>
<dbReference type="GeneID" id="93303384"/>
<dbReference type="PIRSF" id="PIRSF002741">
    <property type="entry name" value="MppA"/>
    <property type="match status" value="1"/>
</dbReference>
<dbReference type="Pfam" id="PF00496">
    <property type="entry name" value="SBP_bac_5"/>
    <property type="match status" value="1"/>
</dbReference>
<dbReference type="InterPro" id="IPR030678">
    <property type="entry name" value="Peptide/Ni-bd"/>
</dbReference>
<dbReference type="PROSITE" id="PS51257">
    <property type="entry name" value="PROKAR_LIPOPROTEIN"/>
    <property type="match status" value="1"/>
</dbReference>
<dbReference type="EMBL" id="MCGI01000001">
    <property type="protein sequence ID" value="ODM12313.1"/>
    <property type="molecule type" value="Genomic_DNA"/>
</dbReference>
<dbReference type="CDD" id="cd00995">
    <property type="entry name" value="PBP2_NikA_DppA_OppA_like"/>
    <property type="match status" value="1"/>
</dbReference>
<dbReference type="GO" id="GO:0015833">
    <property type="term" value="P:peptide transport"/>
    <property type="evidence" value="ECO:0007669"/>
    <property type="project" value="TreeGrafter"/>
</dbReference>
<evidence type="ECO:0000313" key="7">
    <source>
        <dbReference type="EMBL" id="ODM12313.1"/>
    </source>
</evidence>
<evidence type="ECO:0000313" key="8">
    <source>
        <dbReference type="Proteomes" id="UP000095003"/>
    </source>
</evidence>
<proteinExistence type="inferred from homology"/>
<dbReference type="Gene3D" id="3.10.105.10">
    <property type="entry name" value="Dipeptide-binding Protein, Domain 3"/>
    <property type="match status" value="1"/>
</dbReference>
<dbReference type="PANTHER" id="PTHR30290:SF9">
    <property type="entry name" value="OLIGOPEPTIDE-BINDING PROTEIN APPA"/>
    <property type="match status" value="1"/>
</dbReference>
<dbReference type="GO" id="GO:0043190">
    <property type="term" value="C:ATP-binding cassette (ABC) transporter complex"/>
    <property type="evidence" value="ECO:0007669"/>
    <property type="project" value="InterPro"/>
</dbReference>
<keyword evidence="2" id="KW-0813">Transport</keyword>
<feature type="region of interest" description="Disordered" evidence="4">
    <location>
        <begin position="27"/>
        <end position="58"/>
    </location>
</feature>
<dbReference type="PANTHER" id="PTHR30290">
    <property type="entry name" value="PERIPLASMIC BINDING COMPONENT OF ABC TRANSPORTER"/>
    <property type="match status" value="1"/>
</dbReference>
<accession>A0A1E3AUB9</accession>
<dbReference type="InterPro" id="IPR000914">
    <property type="entry name" value="SBP_5_dom"/>
</dbReference>
<dbReference type="RefSeq" id="WP_044970108.1">
    <property type="nucleotide sequence ID" value="NZ_DBFYTC010000254.1"/>
</dbReference>
<evidence type="ECO:0000256" key="3">
    <source>
        <dbReference type="ARBA" id="ARBA00022729"/>
    </source>
</evidence>
<evidence type="ECO:0000256" key="1">
    <source>
        <dbReference type="ARBA" id="ARBA00005695"/>
    </source>
</evidence>
<feature type="signal peptide" evidence="5">
    <location>
        <begin position="1"/>
        <end position="24"/>
    </location>
</feature>
<dbReference type="GO" id="GO:1904680">
    <property type="term" value="F:peptide transmembrane transporter activity"/>
    <property type="evidence" value="ECO:0007669"/>
    <property type="project" value="TreeGrafter"/>
</dbReference>
<dbReference type="Gene3D" id="3.40.190.10">
    <property type="entry name" value="Periplasmic binding protein-like II"/>
    <property type="match status" value="1"/>
</dbReference>
<evidence type="ECO:0000256" key="4">
    <source>
        <dbReference type="SAM" id="MobiDB-lite"/>
    </source>
</evidence>
<sequence>MKKNVVLSLSLAFALLLSGCGAGAGNTEPAGAEPAGEEITATASETAEPVSESPAATAVADESGSYYQETVEGSVLNIGVGSSVTSWNPWSNGMNAATSGSMGGMLYQTLMTMEMEPVLAYEYEAVDDTTYDFHIWDNITDSLGNPLTAEDVVFSYEQGIASGNAHGIDIIETVTALDDYTVEFTFSHEPYIGDLESVVGQISIVTRASYEASSDNMVNTPVGTGAYVLDKWVADSITTLTVRDDFWAKPEQILSPSMECSVETVNYKVISESAQLTIGLENGDIDFSNAITNEDLSFFEEGGEYAANYNVDILPAGLTNYLLCNCSENSVCSDPVLREAIYYAIDAQSIVNGVANGMGIVTHDGSNATLQDYNTAWNEEDNYYNYNLETAKKKLEEAGYADGKLTLTLYCESGDLYTNISTLVQAFLNQLGINVNIEPYESTMLADYVADSKSWDLLVCCFGSEDYIVNNWAHICDPANWSWGKSYNFIDDDKLVELLYTCKTLDGHTPENLDAFHKYATDNAYMMGLYNGYSCAVMNNKYSAVYNIQNNLIAQATIFN</sequence>
<feature type="compositionally biased region" description="Low complexity" evidence="4">
    <location>
        <begin position="27"/>
        <end position="48"/>
    </location>
</feature>
<keyword evidence="3 5" id="KW-0732">Signal</keyword>
<comment type="caution">
    <text evidence="7">The sequence shown here is derived from an EMBL/GenBank/DDBJ whole genome shotgun (WGS) entry which is preliminary data.</text>
</comment>
<dbReference type="SUPFAM" id="SSF53850">
    <property type="entry name" value="Periplasmic binding protein-like II"/>
    <property type="match status" value="1"/>
</dbReference>
<dbReference type="Proteomes" id="UP000095003">
    <property type="component" value="Unassembled WGS sequence"/>
</dbReference>
<dbReference type="AlphaFoldDB" id="A0A1E3AUB9"/>
<dbReference type="GO" id="GO:0042597">
    <property type="term" value="C:periplasmic space"/>
    <property type="evidence" value="ECO:0007669"/>
    <property type="project" value="UniProtKB-ARBA"/>
</dbReference>
<dbReference type="InterPro" id="IPR039424">
    <property type="entry name" value="SBP_5"/>
</dbReference>
<evidence type="ECO:0000256" key="5">
    <source>
        <dbReference type="SAM" id="SignalP"/>
    </source>
</evidence>
<comment type="similarity">
    <text evidence="1">Belongs to the bacterial solute-binding protein 5 family.</text>
</comment>
<evidence type="ECO:0000256" key="2">
    <source>
        <dbReference type="ARBA" id="ARBA00022448"/>
    </source>
</evidence>